<gene>
    <name evidence="1" type="ORF">LCGC14_0358560</name>
</gene>
<dbReference type="InterPro" id="IPR048922">
    <property type="entry name" value="Bbp16"/>
</dbReference>
<proteinExistence type="predicted"/>
<dbReference type="Pfam" id="PF21190">
    <property type="entry name" value="Bbp16"/>
    <property type="match status" value="1"/>
</dbReference>
<name>A0A0F9VVV4_9ZZZZ</name>
<dbReference type="EMBL" id="LAZR01000276">
    <property type="protein sequence ID" value="KKN77581.1"/>
    <property type="molecule type" value="Genomic_DNA"/>
</dbReference>
<dbReference type="AlphaFoldDB" id="A0A0F9VVV4"/>
<sequence length="152" mass="16448">MIRDAKLILSSAQTVGATAAATQTFSTNIIDLGATGLDIGAGTPLYLNIYTANEYTFIGATEWCAFKLQGGTGSTFVDTGSLLIEKRMRIPEIQAANDSDGKILCVSIPHDMTGLPNRYLRLMYWRSNAETAWAAEFNAWIGPPLPLTRKGT</sequence>
<evidence type="ECO:0000313" key="1">
    <source>
        <dbReference type="EMBL" id="KKN77581.1"/>
    </source>
</evidence>
<reference evidence="1" key="1">
    <citation type="journal article" date="2015" name="Nature">
        <title>Complex archaea that bridge the gap between prokaryotes and eukaryotes.</title>
        <authorList>
            <person name="Spang A."/>
            <person name="Saw J.H."/>
            <person name="Jorgensen S.L."/>
            <person name="Zaremba-Niedzwiedzka K."/>
            <person name="Martijn J."/>
            <person name="Lind A.E."/>
            <person name="van Eijk R."/>
            <person name="Schleper C."/>
            <person name="Guy L."/>
            <person name="Ettema T.J."/>
        </authorList>
    </citation>
    <scope>NUCLEOTIDE SEQUENCE</scope>
</reference>
<comment type="caution">
    <text evidence="1">The sequence shown here is derived from an EMBL/GenBank/DDBJ whole genome shotgun (WGS) entry which is preliminary data.</text>
</comment>
<accession>A0A0F9VVV4</accession>
<organism evidence="1">
    <name type="scientific">marine sediment metagenome</name>
    <dbReference type="NCBI Taxonomy" id="412755"/>
    <lineage>
        <taxon>unclassified sequences</taxon>
        <taxon>metagenomes</taxon>
        <taxon>ecological metagenomes</taxon>
    </lineage>
</organism>
<protein>
    <submittedName>
        <fullName evidence="1">Uncharacterized protein</fullName>
    </submittedName>
</protein>
<dbReference type="Gene3D" id="2.60.120.1110">
    <property type="match status" value="1"/>
</dbReference>